<dbReference type="SUPFAM" id="SSF55486">
    <property type="entry name" value="Metalloproteases ('zincins'), catalytic domain"/>
    <property type="match status" value="1"/>
</dbReference>
<dbReference type="InterPro" id="IPR024079">
    <property type="entry name" value="MetalloPept_cat_dom_sf"/>
</dbReference>
<sequence length="230" mass="25689">MKLLLLALLCASLAHAAPCQTREICGWQVHLREDLMAAKGAETEKALGLLERQLKEIEKVVPAGPLAELRKVPLWFTSGYEGIPPRAEYHPGAKWLADNGRDPAMAKGVEFTNVTIFEAETRRMPNFALHELAHAYHDRVLGFDEARIAAAYAKAKESGSYAKVERRDAEGRSSHAPAYAMTNPQEYFAETTEAYFSRNDFFPFTRAELEKHDPGMFKLLGQIWATPASP</sequence>
<name>A0ABT3G8D7_9BACT</name>
<gene>
    <name evidence="3" type="ORF">OJ996_19260</name>
</gene>
<feature type="signal peptide" evidence="1">
    <location>
        <begin position="1"/>
        <end position="16"/>
    </location>
</feature>
<evidence type="ECO:0000313" key="4">
    <source>
        <dbReference type="Proteomes" id="UP001165653"/>
    </source>
</evidence>
<reference evidence="3" key="1">
    <citation type="submission" date="2022-10" db="EMBL/GenBank/DDBJ databases">
        <title>Luteolibacter sp. GHJ8, whole genome shotgun sequencing project.</title>
        <authorList>
            <person name="Zhao G."/>
            <person name="Shen L."/>
        </authorList>
    </citation>
    <scope>NUCLEOTIDE SEQUENCE</scope>
    <source>
        <strain evidence="3">GHJ8</strain>
    </source>
</reference>
<protein>
    <recommendedName>
        <fullName evidence="2">Anthrax toxin lethal/endema factor N-/C-terminal domain-containing protein</fullName>
    </recommendedName>
</protein>
<feature type="domain" description="Anthrax toxin lethal/endema factor N-/C-terminal" evidence="2">
    <location>
        <begin position="124"/>
        <end position="221"/>
    </location>
</feature>
<dbReference type="Pfam" id="PF07737">
    <property type="entry name" value="ATLF"/>
    <property type="match status" value="1"/>
</dbReference>
<evidence type="ECO:0000256" key="1">
    <source>
        <dbReference type="SAM" id="SignalP"/>
    </source>
</evidence>
<accession>A0ABT3G8D7</accession>
<feature type="chain" id="PRO_5045681718" description="Anthrax toxin lethal/endema factor N-/C-terminal domain-containing protein" evidence="1">
    <location>
        <begin position="17"/>
        <end position="230"/>
    </location>
</feature>
<keyword evidence="1" id="KW-0732">Signal</keyword>
<organism evidence="3 4">
    <name type="scientific">Luteolibacter rhizosphaerae</name>
    <dbReference type="NCBI Taxonomy" id="2989719"/>
    <lineage>
        <taxon>Bacteria</taxon>
        <taxon>Pseudomonadati</taxon>
        <taxon>Verrucomicrobiota</taxon>
        <taxon>Verrucomicrobiia</taxon>
        <taxon>Verrucomicrobiales</taxon>
        <taxon>Verrucomicrobiaceae</taxon>
        <taxon>Luteolibacter</taxon>
    </lineage>
</organism>
<dbReference type="Proteomes" id="UP001165653">
    <property type="component" value="Unassembled WGS sequence"/>
</dbReference>
<evidence type="ECO:0000313" key="3">
    <source>
        <dbReference type="EMBL" id="MCW1915734.1"/>
    </source>
</evidence>
<evidence type="ECO:0000259" key="2">
    <source>
        <dbReference type="Pfam" id="PF07737"/>
    </source>
</evidence>
<proteinExistence type="predicted"/>
<comment type="caution">
    <text evidence="3">The sequence shown here is derived from an EMBL/GenBank/DDBJ whole genome shotgun (WGS) entry which is preliminary data.</text>
</comment>
<dbReference type="InterPro" id="IPR014781">
    <property type="entry name" value="Anthrax_toxin_lethal/edema_N/C"/>
</dbReference>
<keyword evidence="4" id="KW-1185">Reference proteome</keyword>
<dbReference type="Gene3D" id="3.40.390.10">
    <property type="entry name" value="Collagenase (Catalytic Domain)"/>
    <property type="match status" value="1"/>
</dbReference>
<dbReference type="EMBL" id="JAPDDR010000010">
    <property type="protein sequence ID" value="MCW1915734.1"/>
    <property type="molecule type" value="Genomic_DNA"/>
</dbReference>
<dbReference type="RefSeq" id="WP_264515289.1">
    <property type="nucleotide sequence ID" value="NZ_JAPDDR010000010.1"/>
</dbReference>